<dbReference type="InterPro" id="IPR036249">
    <property type="entry name" value="Thioredoxin-like_sf"/>
</dbReference>
<dbReference type="Pfam" id="PF14497">
    <property type="entry name" value="GST_C_3"/>
    <property type="match status" value="1"/>
</dbReference>
<dbReference type="InterPro" id="IPR050213">
    <property type="entry name" value="GST_superfamily"/>
</dbReference>
<dbReference type="PROSITE" id="PS50404">
    <property type="entry name" value="GST_NTER"/>
    <property type="match status" value="1"/>
</dbReference>
<feature type="domain" description="GST N-terminal" evidence="2">
    <location>
        <begin position="2"/>
        <end position="79"/>
    </location>
</feature>
<dbReference type="Gene3D" id="3.40.30.10">
    <property type="entry name" value="Glutaredoxin"/>
    <property type="match status" value="1"/>
</dbReference>
<proteinExistence type="predicted"/>
<dbReference type="PROSITE" id="PS50405">
    <property type="entry name" value="GST_CTER"/>
    <property type="match status" value="1"/>
</dbReference>
<sequence length="213" mass="24476">MVVVKLTYFGVRGRAEPIRYMLHMEGLEFEDKRISSEEWKELKPTTKFGGLPLLEVNGKVLAQSQAIYRHVANMHGFFPENPWDKATVDSICEKQAEFLLEVQKAAFEKDEKKKEELKQKLINESSKTHLAHLEKCLEENNGGKGWFVGDKISLADVQVFFLLHDQYPALALGEEVGTKTFLEGFDLLKDFVDRFKAEPKVADWLNKRPVSPY</sequence>
<dbReference type="Proteomes" id="UP001152320">
    <property type="component" value="Chromosome 21"/>
</dbReference>
<dbReference type="CDD" id="cd03039">
    <property type="entry name" value="GST_N_Sigma_like"/>
    <property type="match status" value="1"/>
</dbReference>
<evidence type="ECO:0000313" key="5">
    <source>
        <dbReference type="Proteomes" id="UP001152320"/>
    </source>
</evidence>
<dbReference type="PANTHER" id="PTHR11571:SF150">
    <property type="entry name" value="GLUTATHIONE S-TRANSFERASE"/>
    <property type="match status" value="1"/>
</dbReference>
<evidence type="ECO:0000259" key="2">
    <source>
        <dbReference type="PROSITE" id="PS50404"/>
    </source>
</evidence>
<organism evidence="4 5">
    <name type="scientific">Holothuria leucospilota</name>
    <name type="common">Black long sea cucumber</name>
    <name type="synonym">Mertensiothuria leucospilota</name>
    <dbReference type="NCBI Taxonomy" id="206669"/>
    <lineage>
        <taxon>Eukaryota</taxon>
        <taxon>Metazoa</taxon>
        <taxon>Echinodermata</taxon>
        <taxon>Eleutherozoa</taxon>
        <taxon>Echinozoa</taxon>
        <taxon>Holothuroidea</taxon>
        <taxon>Aspidochirotacea</taxon>
        <taxon>Aspidochirotida</taxon>
        <taxon>Holothuriidae</taxon>
        <taxon>Holothuria</taxon>
    </lineage>
</organism>
<evidence type="ECO:0000259" key="3">
    <source>
        <dbReference type="PROSITE" id="PS50405"/>
    </source>
</evidence>
<comment type="caution">
    <text evidence="4">The sequence shown here is derived from an EMBL/GenBank/DDBJ whole genome shotgun (WGS) entry which is preliminary data.</text>
</comment>
<feature type="coiled-coil region" evidence="1">
    <location>
        <begin position="100"/>
        <end position="127"/>
    </location>
</feature>
<name>A0A9Q0YKQ2_HOLLE</name>
<dbReference type="EMBL" id="JAIZAY010000021">
    <property type="protein sequence ID" value="KAJ8021972.1"/>
    <property type="molecule type" value="Genomic_DNA"/>
</dbReference>
<protein>
    <submittedName>
        <fullName evidence="4">Glutathione S-transferase 1</fullName>
    </submittedName>
</protein>
<dbReference type="Pfam" id="PF02798">
    <property type="entry name" value="GST_N"/>
    <property type="match status" value="1"/>
</dbReference>
<dbReference type="SFLD" id="SFLDG01205">
    <property type="entry name" value="AMPS.1"/>
    <property type="match status" value="1"/>
</dbReference>
<dbReference type="SUPFAM" id="SSF52833">
    <property type="entry name" value="Thioredoxin-like"/>
    <property type="match status" value="1"/>
</dbReference>
<dbReference type="SFLD" id="SFLDG00363">
    <property type="entry name" value="AMPS_(cytGST):_Alpha-__Mu-__Pi"/>
    <property type="match status" value="1"/>
</dbReference>
<dbReference type="Gene3D" id="1.20.1050.10">
    <property type="match status" value="1"/>
</dbReference>
<evidence type="ECO:0000313" key="4">
    <source>
        <dbReference type="EMBL" id="KAJ8021972.1"/>
    </source>
</evidence>
<dbReference type="InterPro" id="IPR004045">
    <property type="entry name" value="Glutathione_S-Trfase_N"/>
</dbReference>
<dbReference type="InterPro" id="IPR040079">
    <property type="entry name" value="Glutathione_S-Trfase"/>
</dbReference>
<dbReference type="AlphaFoldDB" id="A0A9Q0YKQ2"/>
<accession>A0A9Q0YKQ2</accession>
<dbReference type="PANTHER" id="PTHR11571">
    <property type="entry name" value="GLUTATHIONE S-TRANSFERASE"/>
    <property type="match status" value="1"/>
</dbReference>
<dbReference type="SFLD" id="SFLDS00019">
    <property type="entry name" value="Glutathione_Transferase_(cytos"/>
    <property type="match status" value="1"/>
</dbReference>
<dbReference type="InterPro" id="IPR036282">
    <property type="entry name" value="Glutathione-S-Trfase_C_sf"/>
</dbReference>
<dbReference type="GO" id="GO:0006749">
    <property type="term" value="P:glutathione metabolic process"/>
    <property type="evidence" value="ECO:0007669"/>
    <property type="project" value="TreeGrafter"/>
</dbReference>
<dbReference type="InterPro" id="IPR010987">
    <property type="entry name" value="Glutathione-S-Trfase_C-like"/>
</dbReference>
<gene>
    <name evidence="4" type="ORF">HOLleu_39325</name>
</gene>
<dbReference type="SUPFAM" id="SSF47616">
    <property type="entry name" value="GST C-terminal domain-like"/>
    <property type="match status" value="1"/>
</dbReference>
<feature type="domain" description="GST C-terminal" evidence="3">
    <location>
        <begin position="81"/>
        <end position="213"/>
    </location>
</feature>
<dbReference type="FunFam" id="3.40.30.10:FF:000035">
    <property type="entry name" value="hematopoietic prostaglandin D synthase"/>
    <property type="match status" value="1"/>
</dbReference>
<keyword evidence="1" id="KW-0175">Coiled coil</keyword>
<dbReference type="FunFam" id="1.20.1050.10:FF:000030">
    <property type="entry name" value="Glutathione S-transferase S1"/>
    <property type="match status" value="1"/>
</dbReference>
<dbReference type="InterPro" id="IPR004046">
    <property type="entry name" value="GST_C"/>
</dbReference>
<keyword evidence="5" id="KW-1185">Reference proteome</keyword>
<dbReference type="OrthoDB" id="414243at2759"/>
<dbReference type="GO" id="GO:0004364">
    <property type="term" value="F:glutathione transferase activity"/>
    <property type="evidence" value="ECO:0007669"/>
    <property type="project" value="TreeGrafter"/>
</dbReference>
<evidence type="ECO:0000256" key="1">
    <source>
        <dbReference type="SAM" id="Coils"/>
    </source>
</evidence>
<reference evidence="4" key="1">
    <citation type="submission" date="2021-10" db="EMBL/GenBank/DDBJ databases">
        <title>Tropical sea cucumber genome reveals ecological adaptation and Cuvierian tubules defense mechanism.</title>
        <authorList>
            <person name="Chen T."/>
        </authorList>
    </citation>
    <scope>NUCLEOTIDE SEQUENCE</scope>
    <source>
        <strain evidence="4">Nanhai2018</strain>
        <tissue evidence="4">Muscle</tissue>
    </source>
</reference>